<evidence type="ECO:0000256" key="3">
    <source>
        <dbReference type="ARBA" id="ARBA00023237"/>
    </source>
</evidence>
<dbReference type="Proteomes" id="UP001060919">
    <property type="component" value="Chromosome"/>
</dbReference>
<dbReference type="PROSITE" id="PS01068">
    <property type="entry name" value="OMPA_1"/>
    <property type="match status" value="1"/>
</dbReference>
<evidence type="ECO:0000256" key="4">
    <source>
        <dbReference type="PROSITE-ProRule" id="PRU00473"/>
    </source>
</evidence>
<dbReference type="GO" id="GO:0009279">
    <property type="term" value="C:cell outer membrane"/>
    <property type="evidence" value="ECO:0007669"/>
    <property type="project" value="UniProtKB-SubCell"/>
</dbReference>
<dbReference type="PROSITE" id="PS51123">
    <property type="entry name" value="OMPA_2"/>
    <property type="match status" value="1"/>
</dbReference>
<sequence>MMTKFLVIISLLFCLTTWGQDTLVLDEKFDKNELNWYEKDTKTIQTEIRDGHYYIKSKTGKSFWISKQLEHLNPNLEDFTIEVKLRQVAGSLGMGLGLFVALNEDNSAYKKFLINGSGQYKVDHFYDKKSHILANYKEHKTIAKGFEYNVLRVTKRANTVAYYINGNMIGRSAQNNFYGNRIAFFLGGKMAIEIDYIKVNKHPSALDIVENAEQVGERVKLGPAINSNYSELSPIISADGQTMYVCRSGHPDNIAGNDIWVTTLNEDKEWSKLKNIGYPLNNEGHNFVVSVAPDNNSLILANRYRADGTAGSNGLSISYRTAQGWSIPEALEIDNFYNNDKFVAYFLCADNKTLILSVQRKDSYGHKDLYVSFRKENGIWSVPLNMGKQINSFENEVNPFVAADGKTLYFASQGHPGYGHHDLFVAKRLDETWTNWTKPQNLGPKINTPYNDFSFYLDAEGEYAYLGSKGDIWRIENPEKPEPIVLIKGRVFNAKTKEPMSALIEYQDLLAKNKLGNATSDPVSGAYQIVLPAGKKYGYQAAKNGFYAVSNFVDLVHLEKYGEKNIDIYLTPIEKGEVVRLNNIFFEFNKAIFKQESYAELERLYYLMEQQQELKIEISGHTDDKGGADYNLELSQKRANAVMQYLLDKGINADRLQAVGYGEQKPLLKNSSDSNRSINRRVEFKVL</sequence>
<dbReference type="Gene3D" id="3.30.1330.60">
    <property type="entry name" value="OmpA-like domain"/>
    <property type="match status" value="1"/>
</dbReference>
<evidence type="ECO:0000313" key="7">
    <source>
        <dbReference type="EMBL" id="BDS13331.1"/>
    </source>
</evidence>
<evidence type="ECO:0000259" key="6">
    <source>
        <dbReference type="PROSITE" id="PS51123"/>
    </source>
</evidence>
<organism evidence="7 8">
    <name type="scientific">Aureispira anguillae</name>
    <dbReference type="NCBI Taxonomy" id="2864201"/>
    <lineage>
        <taxon>Bacteria</taxon>
        <taxon>Pseudomonadati</taxon>
        <taxon>Bacteroidota</taxon>
        <taxon>Saprospiria</taxon>
        <taxon>Saprospirales</taxon>
        <taxon>Saprospiraceae</taxon>
        <taxon>Aureispira</taxon>
    </lineage>
</organism>
<feature type="chain" id="PRO_5038031963" evidence="5">
    <location>
        <begin position="20"/>
        <end position="687"/>
    </location>
</feature>
<gene>
    <name evidence="7" type="ORF">AsAng_0040670</name>
</gene>
<keyword evidence="3" id="KW-0998">Cell outer membrane</keyword>
<dbReference type="CDD" id="cd07185">
    <property type="entry name" value="OmpA_C-like"/>
    <property type="match status" value="1"/>
</dbReference>
<comment type="subcellular location">
    <subcellularLocation>
        <location evidence="1">Cell outer membrane</location>
    </subcellularLocation>
</comment>
<keyword evidence="2 4" id="KW-0472">Membrane</keyword>
<dbReference type="InterPro" id="IPR006664">
    <property type="entry name" value="OMP_bac"/>
</dbReference>
<dbReference type="PANTHER" id="PTHR30329:SF21">
    <property type="entry name" value="LIPOPROTEIN YIAD-RELATED"/>
    <property type="match status" value="1"/>
</dbReference>
<dbReference type="PANTHER" id="PTHR30329">
    <property type="entry name" value="STATOR ELEMENT OF FLAGELLAR MOTOR COMPLEX"/>
    <property type="match status" value="1"/>
</dbReference>
<dbReference type="AlphaFoldDB" id="A0A916DVQ2"/>
<dbReference type="Gene3D" id="2.60.120.560">
    <property type="entry name" value="Exo-inulinase, domain 1"/>
    <property type="match status" value="1"/>
</dbReference>
<dbReference type="RefSeq" id="WP_264788614.1">
    <property type="nucleotide sequence ID" value="NZ_AP026867.1"/>
</dbReference>
<dbReference type="PRINTS" id="PR01021">
    <property type="entry name" value="OMPADOMAIN"/>
</dbReference>
<protein>
    <submittedName>
        <fullName evidence="7">OmpA family protein</fullName>
    </submittedName>
</protein>
<evidence type="ECO:0000256" key="1">
    <source>
        <dbReference type="ARBA" id="ARBA00004442"/>
    </source>
</evidence>
<dbReference type="Pfam" id="PF00691">
    <property type="entry name" value="OmpA"/>
    <property type="match status" value="1"/>
</dbReference>
<dbReference type="InterPro" id="IPR011659">
    <property type="entry name" value="WD40"/>
</dbReference>
<dbReference type="EMBL" id="AP026867">
    <property type="protein sequence ID" value="BDS13331.1"/>
    <property type="molecule type" value="Genomic_DNA"/>
</dbReference>
<name>A0A916DVQ2_9BACT</name>
<dbReference type="InterPro" id="IPR050330">
    <property type="entry name" value="Bact_OuterMem_StrucFunc"/>
</dbReference>
<reference evidence="7" key="1">
    <citation type="submission" date="2022-09" db="EMBL/GenBank/DDBJ databases">
        <title>Aureispira anguillicida sp. nov., isolated from Leptocephalus of Japanese eel Anguilla japonica.</title>
        <authorList>
            <person name="Yuasa K."/>
            <person name="Mekata T."/>
            <person name="Ikunari K."/>
        </authorList>
    </citation>
    <scope>NUCLEOTIDE SEQUENCE</scope>
    <source>
        <strain evidence="7">EL160426</strain>
    </source>
</reference>
<evidence type="ECO:0000256" key="2">
    <source>
        <dbReference type="ARBA" id="ARBA00023136"/>
    </source>
</evidence>
<dbReference type="KEGG" id="aup:AsAng_0040670"/>
<feature type="domain" description="OmpA-like" evidence="6">
    <location>
        <begin position="574"/>
        <end position="687"/>
    </location>
</feature>
<dbReference type="SUPFAM" id="SSF103088">
    <property type="entry name" value="OmpA-like"/>
    <property type="match status" value="1"/>
</dbReference>
<dbReference type="InterPro" id="IPR006690">
    <property type="entry name" value="OMPA-like_CS"/>
</dbReference>
<feature type="signal peptide" evidence="5">
    <location>
        <begin position="1"/>
        <end position="19"/>
    </location>
</feature>
<keyword evidence="8" id="KW-1185">Reference proteome</keyword>
<proteinExistence type="predicted"/>
<dbReference type="Pfam" id="PF07676">
    <property type="entry name" value="PD40"/>
    <property type="match status" value="2"/>
</dbReference>
<dbReference type="InterPro" id="IPR036737">
    <property type="entry name" value="OmpA-like_sf"/>
</dbReference>
<evidence type="ECO:0000313" key="8">
    <source>
        <dbReference type="Proteomes" id="UP001060919"/>
    </source>
</evidence>
<dbReference type="SUPFAM" id="SSF82171">
    <property type="entry name" value="DPP6 N-terminal domain-like"/>
    <property type="match status" value="1"/>
</dbReference>
<keyword evidence="5" id="KW-0732">Signal</keyword>
<dbReference type="InterPro" id="IPR006665">
    <property type="entry name" value="OmpA-like"/>
</dbReference>
<accession>A0A916DVQ2</accession>
<evidence type="ECO:0000256" key="5">
    <source>
        <dbReference type="SAM" id="SignalP"/>
    </source>
</evidence>